<dbReference type="EMBL" id="UFQS01000259">
    <property type="protein sequence ID" value="SSX02159.1"/>
    <property type="molecule type" value="Genomic_DNA"/>
</dbReference>
<evidence type="ECO:0000313" key="2">
    <source>
        <dbReference type="EMBL" id="SSX02159.1"/>
    </source>
</evidence>
<dbReference type="VEuPathDB" id="VectorBase:CSON006894"/>
<sequence>MTIIGIFYLSLILGWIFLILMLKCKRARAKRLAEELEQATVVAAQPCHVIQIGSNYYDIIPVSSSNNFSNYRSCINECDVQHRLRNADSNNNMTIEETPITTNSNTSQITHTNPAFILDNGGIFPSSTNCDLPPSYEDVMRLPTSFPKMAPSQLTPSYDETMQYERNVRNNFNNNCGPAIIEVTTTPSNLSRQNMTSNNITSRHGCNV</sequence>
<protein>
    <submittedName>
        <fullName evidence="2">CSON006894 protein</fullName>
    </submittedName>
</protein>
<feature type="transmembrane region" description="Helical" evidence="1">
    <location>
        <begin position="6"/>
        <end position="22"/>
    </location>
</feature>
<evidence type="ECO:0000313" key="3">
    <source>
        <dbReference type="EMBL" id="SSX22536.1"/>
    </source>
</evidence>
<evidence type="ECO:0000256" key="1">
    <source>
        <dbReference type="SAM" id="Phobius"/>
    </source>
</evidence>
<proteinExistence type="predicted"/>
<keyword evidence="1" id="KW-1133">Transmembrane helix</keyword>
<reference evidence="3" key="2">
    <citation type="submission" date="2018-07" db="EMBL/GenBank/DDBJ databases">
        <authorList>
            <person name="Quirk P.G."/>
            <person name="Krulwich T.A."/>
        </authorList>
    </citation>
    <scope>NUCLEOTIDE SEQUENCE</scope>
</reference>
<accession>A0A336KCF2</accession>
<dbReference type="AlphaFoldDB" id="A0A336KCF2"/>
<reference evidence="2" key="1">
    <citation type="submission" date="2018-04" db="EMBL/GenBank/DDBJ databases">
        <authorList>
            <person name="Go L.Y."/>
            <person name="Mitchell J.A."/>
        </authorList>
    </citation>
    <scope>NUCLEOTIDE SEQUENCE</scope>
    <source>
        <tissue evidence="2">Whole organism</tissue>
    </source>
</reference>
<keyword evidence="1" id="KW-0472">Membrane</keyword>
<dbReference type="EMBL" id="UFQT01000259">
    <property type="protein sequence ID" value="SSX22536.1"/>
    <property type="molecule type" value="Genomic_DNA"/>
</dbReference>
<name>A0A336KCF2_CULSO</name>
<keyword evidence="1" id="KW-0812">Transmembrane</keyword>
<organism evidence="2">
    <name type="scientific">Culicoides sonorensis</name>
    <name type="common">Biting midge</name>
    <dbReference type="NCBI Taxonomy" id="179676"/>
    <lineage>
        <taxon>Eukaryota</taxon>
        <taxon>Metazoa</taxon>
        <taxon>Ecdysozoa</taxon>
        <taxon>Arthropoda</taxon>
        <taxon>Hexapoda</taxon>
        <taxon>Insecta</taxon>
        <taxon>Pterygota</taxon>
        <taxon>Neoptera</taxon>
        <taxon>Endopterygota</taxon>
        <taxon>Diptera</taxon>
        <taxon>Nematocera</taxon>
        <taxon>Chironomoidea</taxon>
        <taxon>Ceratopogonidae</taxon>
        <taxon>Ceratopogoninae</taxon>
        <taxon>Culicoides</taxon>
        <taxon>Monoculicoides</taxon>
    </lineage>
</organism>
<gene>
    <name evidence="2" type="primary">CSON006894</name>
</gene>